<feature type="transmembrane region" description="Helical" evidence="4">
    <location>
        <begin position="178"/>
        <end position="198"/>
    </location>
</feature>
<feature type="transmembrane region" description="Helical" evidence="4">
    <location>
        <begin position="372"/>
        <end position="397"/>
    </location>
</feature>
<evidence type="ECO:0000313" key="6">
    <source>
        <dbReference type="EMBL" id="KAJ0196836.1"/>
    </source>
</evidence>
<feature type="domain" description="EF-hand" evidence="5">
    <location>
        <begin position="294"/>
        <end position="329"/>
    </location>
</feature>
<dbReference type="SUPFAM" id="SSF47473">
    <property type="entry name" value="EF-hand"/>
    <property type="match status" value="1"/>
</dbReference>
<feature type="transmembrane region" description="Helical" evidence="4">
    <location>
        <begin position="204"/>
        <end position="225"/>
    </location>
</feature>
<sequence length="622" mass="69662">MKIYVKSGNFIIFLVILMEFYGKNEGATVTCEPKYEFLPCTSEPWGTLFLIVVYQYMVALGQKYISDGSNKFFSLIGPGIFGASLFHILSNFPTLFLVLQSGLSNNNGGSSTASSGMDMLTGSAVMSLTIIWPSVITFGSYDLADDDDVVTEQEPSFLTKLTAYGVTTDKATTYTARIMLMSLIPFIILQLPAIISSISITRVIILVTLIVVSSMYITYIMYQIFQPWIQNRRFEYVTKKFVKGKLQTLLSINGKPNVRLIRELGLDEDHDGKVSNAELKTFLLGIQLQADTATNDDFVENIMDQFDISGNESIEENEFVIILTKWLQEVEKPLSQNDYNPLTFLFKRNQEADREQRKALIPKKPRNAQSSILEFLGALSLILCGITMTVLVSSSFITNVVAFASYANVPSFLIPYFIIPCATNISRLLSTISSATQKTERATSLTFSRIYSGVAMSSMSTLTVFLLLVYIRDLPWDVSPQVFVVLIIGGGMAILTSIRTVYPLWMGYVVLAKKRKKIFLIFKVDFNKAFDSLSWSLLMNMMWLMGVDLPNNGLKLSIFQYANDVIFIGGWSKENALNLRRVLRCFFLPSSLKVNLAMSKVFGVGLGVSEIANMACWLNFSR</sequence>
<dbReference type="PANTHER" id="PTHR31503">
    <property type="entry name" value="VACUOLAR CALCIUM ION TRANSPORTER"/>
    <property type="match status" value="1"/>
</dbReference>
<evidence type="ECO:0000256" key="2">
    <source>
        <dbReference type="ARBA" id="ARBA00022837"/>
    </source>
</evidence>
<dbReference type="GO" id="GO:0016020">
    <property type="term" value="C:membrane"/>
    <property type="evidence" value="ECO:0007669"/>
    <property type="project" value="InterPro"/>
</dbReference>
<dbReference type="InterPro" id="IPR011992">
    <property type="entry name" value="EF-hand-dom_pair"/>
</dbReference>
<dbReference type="GO" id="GO:0015369">
    <property type="term" value="F:calcium:proton antiporter activity"/>
    <property type="evidence" value="ECO:0000318"/>
    <property type="project" value="GO_Central"/>
</dbReference>
<dbReference type="PROSITE" id="PS00018">
    <property type="entry name" value="EF_HAND_1"/>
    <property type="match status" value="1"/>
</dbReference>
<evidence type="ECO:0000256" key="4">
    <source>
        <dbReference type="SAM" id="Phobius"/>
    </source>
</evidence>
<dbReference type="Proteomes" id="UP000235145">
    <property type="component" value="Unassembled WGS sequence"/>
</dbReference>
<evidence type="ECO:0000259" key="5">
    <source>
        <dbReference type="PROSITE" id="PS50222"/>
    </source>
</evidence>
<evidence type="ECO:0000256" key="3">
    <source>
        <dbReference type="ARBA" id="ARBA00023065"/>
    </source>
</evidence>
<feature type="domain" description="EF-hand" evidence="5">
    <location>
        <begin position="266"/>
        <end position="289"/>
    </location>
</feature>
<evidence type="ECO:0000256" key="1">
    <source>
        <dbReference type="ARBA" id="ARBA00022449"/>
    </source>
</evidence>
<accession>A0A9R1X2K1</accession>
<dbReference type="PANTHER" id="PTHR31503:SF80">
    <property type="entry name" value="EF-HAND DOMAIN-CONTAINING PROTEIN"/>
    <property type="match status" value="1"/>
</dbReference>
<feature type="transmembrane region" description="Helical" evidence="4">
    <location>
        <begin position="409"/>
        <end position="429"/>
    </location>
</feature>
<gene>
    <name evidence="6" type="ORF">LSAT_V11C700351800</name>
</gene>
<dbReference type="GO" id="GO:0005509">
    <property type="term" value="F:calcium ion binding"/>
    <property type="evidence" value="ECO:0007669"/>
    <property type="project" value="InterPro"/>
</dbReference>
<keyword evidence="4" id="KW-0812">Transmembrane</keyword>
<keyword evidence="3" id="KW-0406">Ion transport</keyword>
<reference evidence="6 7" key="1">
    <citation type="journal article" date="2017" name="Nat. Commun.">
        <title>Genome assembly with in vitro proximity ligation data and whole-genome triplication in lettuce.</title>
        <authorList>
            <person name="Reyes-Chin-Wo S."/>
            <person name="Wang Z."/>
            <person name="Yang X."/>
            <person name="Kozik A."/>
            <person name="Arikit S."/>
            <person name="Song C."/>
            <person name="Xia L."/>
            <person name="Froenicke L."/>
            <person name="Lavelle D.O."/>
            <person name="Truco M.J."/>
            <person name="Xia R."/>
            <person name="Zhu S."/>
            <person name="Xu C."/>
            <person name="Xu H."/>
            <person name="Xu X."/>
            <person name="Cox K."/>
            <person name="Korf I."/>
            <person name="Meyers B.C."/>
            <person name="Michelmore R.W."/>
        </authorList>
    </citation>
    <scope>NUCLEOTIDE SEQUENCE [LARGE SCALE GENOMIC DNA]</scope>
    <source>
        <strain evidence="7">cv. Salinas</strain>
        <tissue evidence="6">Seedlings</tissue>
    </source>
</reference>
<organism evidence="6 7">
    <name type="scientific">Lactuca sativa</name>
    <name type="common">Garden lettuce</name>
    <dbReference type="NCBI Taxonomy" id="4236"/>
    <lineage>
        <taxon>Eukaryota</taxon>
        <taxon>Viridiplantae</taxon>
        <taxon>Streptophyta</taxon>
        <taxon>Embryophyta</taxon>
        <taxon>Tracheophyta</taxon>
        <taxon>Spermatophyta</taxon>
        <taxon>Magnoliopsida</taxon>
        <taxon>eudicotyledons</taxon>
        <taxon>Gunneridae</taxon>
        <taxon>Pentapetalae</taxon>
        <taxon>asterids</taxon>
        <taxon>campanulids</taxon>
        <taxon>Asterales</taxon>
        <taxon>Asteraceae</taxon>
        <taxon>Cichorioideae</taxon>
        <taxon>Cichorieae</taxon>
        <taxon>Lactucinae</taxon>
        <taxon>Lactuca</taxon>
    </lineage>
</organism>
<feature type="transmembrane region" description="Helical" evidence="4">
    <location>
        <begin position="483"/>
        <end position="505"/>
    </location>
</feature>
<feature type="transmembrane region" description="Helical" evidence="4">
    <location>
        <begin position="44"/>
        <end position="60"/>
    </location>
</feature>
<proteinExistence type="predicted"/>
<keyword evidence="2" id="KW-0106">Calcium</keyword>
<keyword evidence="1" id="KW-0813">Transport</keyword>
<dbReference type="GO" id="GO:0006874">
    <property type="term" value="P:intracellular calcium ion homeostasis"/>
    <property type="evidence" value="ECO:0000318"/>
    <property type="project" value="GO_Central"/>
</dbReference>
<dbReference type="InterPro" id="IPR002048">
    <property type="entry name" value="EF_hand_dom"/>
</dbReference>
<evidence type="ECO:0000313" key="7">
    <source>
        <dbReference type="Proteomes" id="UP000235145"/>
    </source>
</evidence>
<dbReference type="GO" id="GO:0070588">
    <property type="term" value="P:calcium ion transmembrane transport"/>
    <property type="evidence" value="ECO:0000318"/>
    <property type="project" value="GO_Central"/>
</dbReference>
<dbReference type="EMBL" id="NBSK02000007">
    <property type="protein sequence ID" value="KAJ0196836.1"/>
    <property type="molecule type" value="Genomic_DNA"/>
</dbReference>
<keyword evidence="1" id="KW-0050">Antiport</keyword>
<dbReference type="AlphaFoldDB" id="A0A9R1X2K1"/>
<keyword evidence="4" id="KW-0472">Membrane</keyword>
<feature type="transmembrane region" description="Helical" evidence="4">
    <location>
        <begin position="7"/>
        <end position="24"/>
    </location>
</feature>
<feature type="transmembrane region" description="Helical" evidence="4">
    <location>
        <begin position="450"/>
        <end position="471"/>
    </location>
</feature>
<dbReference type="InterPro" id="IPR018247">
    <property type="entry name" value="EF_Hand_1_Ca_BS"/>
</dbReference>
<dbReference type="Gene3D" id="1.10.238.10">
    <property type="entry name" value="EF-hand"/>
    <property type="match status" value="1"/>
</dbReference>
<feature type="transmembrane region" description="Helical" evidence="4">
    <location>
        <begin position="72"/>
        <end position="99"/>
    </location>
</feature>
<dbReference type="PROSITE" id="PS50222">
    <property type="entry name" value="EF_HAND_2"/>
    <property type="match status" value="2"/>
</dbReference>
<feature type="transmembrane region" description="Helical" evidence="4">
    <location>
        <begin position="119"/>
        <end position="138"/>
    </location>
</feature>
<keyword evidence="4" id="KW-1133">Transmembrane helix</keyword>
<keyword evidence="7" id="KW-1185">Reference proteome</keyword>
<dbReference type="InterPro" id="IPR004713">
    <property type="entry name" value="CaH_exchang"/>
</dbReference>
<comment type="caution">
    <text evidence="6">The sequence shown here is derived from an EMBL/GenBank/DDBJ whole genome shotgun (WGS) entry which is preliminary data.</text>
</comment>
<protein>
    <recommendedName>
        <fullName evidence="5">EF-hand domain-containing protein</fullName>
    </recommendedName>
</protein>
<name>A0A9R1X2K1_LACSA</name>